<dbReference type="GO" id="GO:0015297">
    <property type="term" value="F:antiporter activity"/>
    <property type="evidence" value="ECO:0007669"/>
    <property type="project" value="UniProtKB-KW"/>
</dbReference>
<evidence type="ECO:0000256" key="7">
    <source>
        <dbReference type="ARBA" id="ARBA00023136"/>
    </source>
</evidence>
<dbReference type="GO" id="GO:0005886">
    <property type="term" value="C:plasma membrane"/>
    <property type="evidence" value="ECO:0007669"/>
    <property type="project" value="UniProtKB-SubCell"/>
</dbReference>
<dbReference type="GO" id="GO:0008137">
    <property type="term" value="F:NADH dehydrogenase (ubiquinone) activity"/>
    <property type="evidence" value="ECO:0007669"/>
    <property type="project" value="InterPro"/>
</dbReference>
<sequence>RFWKVPRESAKLSSMTFLCGWLAFVGAIVTIYIATGEWRVPQHIVHPTWSLLTNVLLVLAVMIPAAQFPFHRWLIESVTAPTPVSAIMHAGIVNAGGVILTRFAPIFDNGFALSLLLILSSISVLLGSGISLVQVDYKRQLVGSTMSQMGFMLVQCALGVYSAAIIHLILHGIFKATLFLQSGSIVKRFNIPKQASAKDAYGWIVMGRVLAIIVAFLFWMSSDRSAYEVLSALILAWSLLVSWNQMVAFSKGRMARLVGMILIAIVTFIYVITHNYFYDVLQNITTHATTPPTVSVIISVVILIFGSLLSIWVARHRYSKGFAVLYVWLVNLGEARSKAIESHPNY</sequence>
<dbReference type="InterPro" id="IPR001750">
    <property type="entry name" value="ND/Mrp_TM"/>
</dbReference>
<feature type="transmembrane region" description="Helical" evidence="9">
    <location>
        <begin position="293"/>
        <end position="314"/>
    </location>
</feature>
<dbReference type="EMBL" id="WPRH01000996">
    <property type="protein sequence ID" value="MVI57673.1"/>
    <property type="molecule type" value="Genomic_DNA"/>
</dbReference>
<dbReference type="GO" id="GO:0015990">
    <property type="term" value="P:electron transport coupled proton transport"/>
    <property type="evidence" value="ECO:0007669"/>
    <property type="project" value="TreeGrafter"/>
</dbReference>
<dbReference type="PANTHER" id="PTHR42829:SF1">
    <property type="entry name" value="INORGANIC CARBON TRANSPORTER SUBUNIT DABB-RELATED"/>
    <property type="match status" value="1"/>
</dbReference>
<keyword evidence="3" id="KW-1003">Cell membrane</keyword>
<feature type="transmembrane region" description="Helical" evidence="9">
    <location>
        <begin position="12"/>
        <end position="35"/>
    </location>
</feature>
<evidence type="ECO:0000256" key="2">
    <source>
        <dbReference type="ARBA" id="ARBA00022449"/>
    </source>
</evidence>
<accession>A0A6B0BSS5</accession>
<feature type="transmembrane region" description="Helical" evidence="9">
    <location>
        <begin position="200"/>
        <end position="220"/>
    </location>
</feature>
<dbReference type="Pfam" id="PF00361">
    <property type="entry name" value="Proton_antipo_M"/>
    <property type="match status" value="1"/>
</dbReference>
<dbReference type="AlphaFoldDB" id="A0A6B0BSS5"/>
<evidence type="ECO:0000256" key="5">
    <source>
        <dbReference type="ARBA" id="ARBA00022989"/>
    </source>
</evidence>
<keyword evidence="2" id="KW-0813">Transport</keyword>
<gene>
    <name evidence="11" type="ORF">GO793_17690</name>
</gene>
<feature type="transmembrane region" description="Helical" evidence="9">
    <location>
        <begin position="255"/>
        <end position="273"/>
    </location>
</feature>
<feature type="transmembrane region" description="Helical" evidence="9">
    <location>
        <begin position="86"/>
        <end position="104"/>
    </location>
</feature>
<evidence type="ECO:0000256" key="8">
    <source>
        <dbReference type="RuleBase" id="RU000320"/>
    </source>
</evidence>
<feature type="transmembrane region" description="Helical" evidence="9">
    <location>
        <begin position="111"/>
        <end position="132"/>
    </location>
</feature>
<keyword evidence="11" id="KW-0560">Oxidoreductase</keyword>
<feature type="non-terminal residue" evidence="11">
    <location>
        <position position="346"/>
    </location>
</feature>
<dbReference type="InterPro" id="IPR003945">
    <property type="entry name" value="NU5C-like"/>
</dbReference>
<protein>
    <submittedName>
        <fullName evidence="11">NADH dehydrogenase subunit 5</fullName>
        <ecNumber evidence="11">1.6.5.11</ecNumber>
    </submittedName>
</protein>
<evidence type="ECO:0000256" key="4">
    <source>
        <dbReference type="ARBA" id="ARBA00022692"/>
    </source>
</evidence>
<feature type="domain" description="NADH:quinone oxidoreductase/Mrp antiporter transmembrane" evidence="10">
    <location>
        <begin position="8"/>
        <end position="249"/>
    </location>
</feature>
<evidence type="ECO:0000313" key="12">
    <source>
        <dbReference type="Proteomes" id="UP000433366"/>
    </source>
</evidence>
<evidence type="ECO:0000256" key="1">
    <source>
        <dbReference type="ARBA" id="ARBA00004651"/>
    </source>
</evidence>
<evidence type="ECO:0000259" key="10">
    <source>
        <dbReference type="Pfam" id="PF00361"/>
    </source>
</evidence>
<reference evidence="11 12" key="1">
    <citation type="submission" date="2019-11" db="EMBL/GenBank/DDBJ databases">
        <title>Implementation of targeted gown and glove precautions to prevent Staphylococcus aureus acquisition in community-based nursing homes.</title>
        <authorList>
            <person name="Stine O.C."/>
        </authorList>
    </citation>
    <scope>NUCLEOTIDE SEQUENCE [LARGE SCALE GENOMIC DNA]</scope>
    <source>
        <strain evidence="11 12">S_4031.LGMP.AI</strain>
    </source>
</reference>
<proteinExistence type="predicted"/>
<dbReference type="NCBIfam" id="NF006373">
    <property type="entry name" value="PRK08601.1"/>
    <property type="match status" value="1"/>
</dbReference>
<comment type="subcellular location">
    <subcellularLocation>
        <location evidence="1">Cell membrane</location>
        <topology evidence="1">Multi-pass membrane protein</topology>
    </subcellularLocation>
    <subcellularLocation>
        <location evidence="8">Membrane</location>
        <topology evidence="8">Multi-pass membrane protein</topology>
    </subcellularLocation>
</comment>
<comment type="caution">
    <text evidence="11">The sequence shown here is derived from an EMBL/GenBank/DDBJ whole genome shotgun (WGS) entry which is preliminary data.</text>
</comment>
<keyword evidence="2" id="KW-0050">Antiport</keyword>
<dbReference type="EC" id="1.6.5.11" evidence="11"/>
<dbReference type="GO" id="GO:0003954">
    <property type="term" value="F:NADH dehydrogenase activity"/>
    <property type="evidence" value="ECO:0007669"/>
    <property type="project" value="TreeGrafter"/>
</dbReference>
<organism evidence="11 12">
    <name type="scientific">Staphylococcus aureus</name>
    <dbReference type="NCBI Taxonomy" id="1280"/>
    <lineage>
        <taxon>Bacteria</taxon>
        <taxon>Bacillati</taxon>
        <taxon>Bacillota</taxon>
        <taxon>Bacilli</taxon>
        <taxon>Bacillales</taxon>
        <taxon>Staphylococcaceae</taxon>
        <taxon>Staphylococcus</taxon>
    </lineage>
</organism>
<evidence type="ECO:0000256" key="3">
    <source>
        <dbReference type="ARBA" id="ARBA00022475"/>
    </source>
</evidence>
<feature type="non-terminal residue" evidence="11">
    <location>
        <position position="1"/>
    </location>
</feature>
<keyword evidence="4 8" id="KW-0812">Transmembrane</keyword>
<evidence type="ECO:0000313" key="11">
    <source>
        <dbReference type="EMBL" id="MVI57673.1"/>
    </source>
</evidence>
<name>A0A6B0BSS5_STAAU</name>
<keyword evidence="5 9" id="KW-1133">Transmembrane helix</keyword>
<dbReference type="GO" id="GO:0042773">
    <property type="term" value="P:ATP synthesis coupled electron transport"/>
    <property type="evidence" value="ECO:0007669"/>
    <property type="project" value="InterPro"/>
</dbReference>
<evidence type="ECO:0000256" key="9">
    <source>
        <dbReference type="SAM" id="Phobius"/>
    </source>
</evidence>
<dbReference type="PRINTS" id="PR01434">
    <property type="entry name" value="NADHDHGNASE5"/>
</dbReference>
<evidence type="ECO:0000256" key="6">
    <source>
        <dbReference type="ARBA" id="ARBA00023065"/>
    </source>
</evidence>
<keyword evidence="7 9" id="KW-0472">Membrane</keyword>
<dbReference type="PANTHER" id="PTHR42829">
    <property type="entry name" value="NADH-UBIQUINONE OXIDOREDUCTASE CHAIN 5"/>
    <property type="match status" value="1"/>
</dbReference>
<keyword evidence="6" id="KW-0406">Ion transport</keyword>
<dbReference type="Proteomes" id="UP000433366">
    <property type="component" value="Unassembled WGS sequence"/>
</dbReference>
<feature type="transmembrane region" description="Helical" evidence="9">
    <location>
        <begin position="152"/>
        <end position="180"/>
    </location>
</feature>
<feature type="transmembrane region" description="Helical" evidence="9">
    <location>
        <begin position="47"/>
        <end position="66"/>
    </location>
</feature>
<feature type="transmembrane region" description="Helical" evidence="9">
    <location>
        <begin position="226"/>
        <end position="243"/>
    </location>
</feature>